<keyword evidence="1" id="KW-0472">Membrane</keyword>
<dbReference type="EMBL" id="JBHRTK010000014">
    <property type="protein sequence ID" value="MFC3207540.1"/>
    <property type="molecule type" value="Genomic_DNA"/>
</dbReference>
<proteinExistence type="predicted"/>
<reference evidence="3" key="1">
    <citation type="journal article" date="2019" name="Int. J. Syst. Evol. Microbiol.">
        <title>The Global Catalogue of Microorganisms (GCM) 10K type strain sequencing project: providing services to taxonomists for standard genome sequencing and annotation.</title>
        <authorList>
            <consortium name="The Broad Institute Genomics Platform"/>
            <consortium name="The Broad Institute Genome Sequencing Center for Infectious Disease"/>
            <person name="Wu L."/>
            <person name="Ma J."/>
        </authorList>
    </citation>
    <scope>NUCLEOTIDE SEQUENCE [LARGE SCALE GENOMIC DNA]</scope>
    <source>
        <strain evidence="3">KCTC 52165</strain>
    </source>
</reference>
<evidence type="ECO:0000256" key="1">
    <source>
        <dbReference type="SAM" id="Phobius"/>
    </source>
</evidence>
<feature type="transmembrane region" description="Helical" evidence="1">
    <location>
        <begin position="6"/>
        <end position="26"/>
    </location>
</feature>
<accession>A0ABV7KB35</accession>
<organism evidence="2 3">
    <name type="scientific">Aquamicrobium soli</name>
    <dbReference type="NCBI Taxonomy" id="1811518"/>
    <lineage>
        <taxon>Bacteria</taxon>
        <taxon>Pseudomonadati</taxon>
        <taxon>Pseudomonadota</taxon>
        <taxon>Alphaproteobacteria</taxon>
        <taxon>Hyphomicrobiales</taxon>
        <taxon>Phyllobacteriaceae</taxon>
        <taxon>Aquamicrobium</taxon>
    </lineage>
</organism>
<gene>
    <name evidence="2" type="ORF">ACFOHJ_15050</name>
</gene>
<dbReference type="RefSeq" id="WP_378221853.1">
    <property type="nucleotide sequence ID" value="NZ_JBHRTK010000014.1"/>
</dbReference>
<keyword evidence="3" id="KW-1185">Reference proteome</keyword>
<keyword evidence="1" id="KW-1133">Transmembrane helix</keyword>
<keyword evidence="1" id="KW-0812">Transmembrane</keyword>
<name>A0ABV7KB35_9HYPH</name>
<evidence type="ECO:0000313" key="3">
    <source>
        <dbReference type="Proteomes" id="UP001595583"/>
    </source>
</evidence>
<protein>
    <submittedName>
        <fullName evidence="2">Uncharacterized protein</fullName>
    </submittedName>
</protein>
<dbReference type="Proteomes" id="UP001595583">
    <property type="component" value="Unassembled WGS sequence"/>
</dbReference>
<sequence length="134" mass="14133">MDSFEINKILGALLGAAFVVFTISLLSDAILAGARDPDADATRPRAHILLSFDEQEARAAVEEVIANDDAVTLSPASVADSDVHAACVAVAAASDLSEERGSALFRAALAAVRSAEQRLGRVKEGERRGREKEE</sequence>
<evidence type="ECO:0000313" key="2">
    <source>
        <dbReference type="EMBL" id="MFC3207540.1"/>
    </source>
</evidence>
<comment type="caution">
    <text evidence="2">The sequence shown here is derived from an EMBL/GenBank/DDBJ whole genome shotgun (WGS) entry which is preliminary data.</text>
</comment>